<comment type="caution">
    <text evidence="2">The sequence shown here is derived from an EMBL/GenBank/DDBJ whole genome shotgun (WGS) entry which is preliminary data.</text>
</comment>
<feature type="non-terminal residue" evidence="2">
    <location>
        <position position="1"/>
    </location>
</feature>
<evidence type="ECO:0000256" key="1">
    <source>
        <dbReference type="SAM" id="MobiDB-lite"/>
    </source>
</evidence>
<dbReference type="AntiFam" id="ANF00006">
    <property type="entry name" value="Translation of CRISPR region"/>
</dbReference>
<organism evidence="2 3">
    <name type="scientific">Actinomyces johnsonii F0542</name>
    <dbReference type="NCBI Taxonomy" id="1321818"/>
    <lineage>
        <taxon>Bacteria</taxon>
        <taxon>Bacillati</taxon>
        <taxon>Actinomycetota</taxon>
        <taxon>Actinomycetes</taxon>
        <taxon>Actinomycetales</taxon>
        <taxon>Actinomycetaceae</taxon>
        <taxon>Actinomyces</taxon>
    </lineage>
</organism>
<dbReference type="Proteomes" id="UP000016536">
    <property type="component" value="Unassembled WGS sequence"/>
</dbReference>
<dbReference type="HOGENOM" id="CLU_072989_6_1_11"/>
<dbReference type="EMBL" id="AWSE01000296">
    <property type="protein sequence ID" value="ERH20812.1"/>
    <property type="molecule type" value="Genomic_DNA"/>
</dbReference>
<feature type="region of interest" description="Disordered" evidence="1">
    <location>
        <begin position="1"/>
        <end position="52"/>
    </location>
</feature>
<accession>U1RQV4</accession>
<dbReference type="AlphaFoldDB" id="U1RQV4"/>
<proteinExistence type="predicted"/>
<reference evidence="2 3" key="1">
    <citation type="submission" date="2013-08" db="EMBL/GenBank/DDBJ databases">
        <authorList>
            <person name="Weinstock G."/>
            <person name="Sodergren E."/>
            <person name="Wylie T."/>
            <person name="Fulton L."/>
            <person name="Fulton R."/>
            <person name="Fronick C."/>
            <person name="O'Laughlin M."/>
            <person name="Godfrey J."/>
            <person name="Miner T."/>
            <person name="Herter B."/>
            <person name="Appelbaum E."/>
            <person name="Cordes M."/>
            <person name="Lek S."/>
            <person name="Wollam A."/>
            <person name="Pepin K.H."/>
            <person name="Palsikar V.B."/>
            <person name="Mitreva M."/>
            <person name="Wilson R.K."/>
        </authorList>
    </citation>
    <scope>NUCLEOTIDE SEQUENCE [LARGE SCALE GENOMIC DNA]</scope>
    <source>
        <strain evidence="2 3">F0542</strain>
    </source>
</reference>
<keyword evidence="3" id="KW-1185">Reference proteome</keyword>
<evidence type="ECO:0000313" key="2">
    <source>
        <dbReference type="EMBL" id="ERH20812.1"/>
    </source>
</evidence>
<sequence length="52" mass="5584">SSPLARGLRRRPSGHAAERPDHPRSRGVYMLTTSGGGEYVGSSPLARGLPRR</sequence>
<gene>
    <name evidence="2" type="ORF">HMPREF1979_03281</name>
</gene>
<protein>
    <submittedName>
        <fullName evidence="2">Uncharacterized protein</fullName>
    </submittedName>
</protein>
<name>U1RQV4_9ACTO</name>
<evidence type="ECO:0000313" key="3">
    <source>
        <dbReference type="Proteomes" id="UP000016536"/>
    </source>
</evidence>